<dbReference type="AlphaFoldDB" id="A0A8X6TN02"/>
<protein>
    <submittedName>
        <fullName evidence="1">Uncharacterized protein</fullName>
    </submittedName>
</protein>
<proteinExistence type="predicted"/>
<evidence type="ECO:0000313" key="1">
    <source>
        <dbReference type="EMBL" id="GFT25531.1"/>
    </source>
</evidence>
<reference evidence="1" key="1">
    <citation type="submission" date="2020-08" db="EMBL/GenBank/DDBJ databases">
        <title>Multicomponent nature underlies the extraordinary mechanical properties of spider dragline silk.</title>
        <authorList>
            <person name="Kono N."/>
            <person name="Nakamura H."/>
            <person name="Mori M."/>
            <person name="Yoshida Y."/>
            <person name="Ohtoshi R."/>
            <person name="Malay A.D."/>
            <person name="Moran D.A.P."/>
            <person name="Tomita M."/>
            <person name="Numata K."/>
            <person name="Arakawa K."/>
        </authorList>
    </citation>
    <scope>NUCLEOTIDE SEQUENCE</scope>
</reference>
<gene>
    <name evidence="1" type="ORF">NPIL_668551</name>
</gene>
<organism evidence="1 2">
    <name type="scientific">Nephila pilipes</name>
    <name type="common">Giant wood spider</name>
    <name type="synonym">Nephila maculata</name>
    <dbReference type="NCBI Taxonomy" id="299642"/>
    <lineage>
        <taxon>Eukaryota</taxon>
        <taxon>Metazoa</taxon>
        <taxon>Ecdysozoa</taxon>
        <taxon>Arthropoda</taxon>
        <taxon>Chelicerata</taxon>
        <taxon>Arachnida</taxon>
        <taxon>Araneae</taxon>
        <taxon>Araneomorphae</taxon>
        <taxon>Entelegynae</taxon>
        <taxon>Araneoidea</taxon>
        <taxon>Nephilidae</taxon>
        <taxon>Nephila</taxon>
    </lineage>
</organism>
<accession>A0A8X6TN02</accession>
<name>A0A8X6TN02_NEPPI</name>
<comment type="caution">
    <text evidence="1">The sequence shown here is derived from an EMBL/GenBank/DDBJ whole genome shotgun (WGS) entry which is preliminary data.</text>
</comment>
<dbReference type="EMBL" id="BMAW01060301">
    <property type="protein sequence ID" value="GFT25531.1"/>
    <property type="molecule type" value="Genomic_DNA"/>
</dbReference>
<sequence>MSVCNRGYVIGIKPHDSCSLDVLMGRSIGLELDVFGIGFGFWPEFDGHGPDRDGGWFPDLPLFCLDSWITGGAVGCSVVFGRDELVLSDNPGRLRRLLAISQLRRHQ</sequence>
<evidence type="ECO:0000313" key="2">
    <source>
        <dbReference type="Proteomes" id="UP000887013"/>
    </source>
</evidence>
<keyword evidence="2" id="KW-1185">Reference proteome</keyword>
<dbReference type="Proteomes" id="UP000887013">
    <property type="component" value="Unassembled WGS sequence"/>
</dbReference>